<evidence type="ECO:0000256" key="5">
    <source>
        <dbReference type="ARBA" id="ARBA00022989"/>
    </source>
</evidence>
<dbReference type="Pfam" id="PF07297">
    <property type="entry name" value="DPM2"/>
    <property type="match status" value="1"/>
</dbReference>
<dbReference type="GO" id="GO:0180047">
    <property type="term" value="P:dolichol phosphate mannose biosynthetic process"/>
    <property type="evidence" value="ECO:0007669"/>
    <property type="project" value="InterPro"/>
</dbReference>
<comment type="function">
    <text evidence="7">Regulatory subunit of the dolichol-phosphate mannose (DPM) synthase complex; essential for the ER localization.</text>
</comment>
<keyword evidence="9" id="KW-1185">Reference proteome</keyword>
<dbReference type="GeneID" id="43589282"/>
<evidence type="ECO:0000313" key="8">
    <source>
        <dbReference type="EMBL" id="WWD21482.1"/>
    </source>
</evidence>
<comment type="subcellular location">
    <subcellularLocation>
        <location evidence="1 7">Endoplasmic reticulum membrane</location>
        <topology evidence="1 7">Multi-pass membrane protein</topology>
    </subcellularLocation>
</comment>
<keyword evidence="5 7" id="KW-1133">Transmembrane helix</keyword>
<evidence type="ECO:0000256" key="4">
    <source>
        <dbReference type="ARBA" id="ARBA00022824"/>
    </source>
</evidence>
<dbReference type="KEGG" id="ksn:43589282"/>
<dbReference type="GO" id="GO:0005789">
    <property type="term" value="C:endoplasmic reticulum membrane"/>
    <property type="evidence" value="ECO:0007669"/>
    <property type="project" value="UniProtKB-SubCell"/>
</dbReference>
<accession>A0A5M6C2B1</accession>
<reference evidence="8" key="2">
    <citation type="submission" date="2024-01" db="EMBL/GenBank/DDBJ databases">
        <title>Comparative genomics of Cryptococcus and Kwoniella reveals pathogenesis evolution and contrasting modes of karyotype evolution via chromosome fusion or intercentromeric recombination.</title>
        <authorList>
            <person name="Coelho M.A."/>
            <person name="David-Palma M."/>
            <person name="Shea T."/>
            <person name="Bowers K."/>
            <person name="McGinley-Smith S."/>
            <person name="Mohammad A.W."/>
            <person name="Gnirke A."/>
            <person name="Yurkov A.M."/>
            <person name="Nowrousian M."/>
            <person name="Sun S."/>
            <person name="Cuomo C.A."/>
            <person name="Heitman J."/>
        </authorList>
    </citation>
    <scope>NUCLEOTIDE SEQUENCE</scope>
    <source>
        <strain evidence="8">CBS 12478</strain>
    </source>
</reference>
<dbReference type="OrthoDB" id="311279at2759"/>
<dbReference type="GO" id="GO:0006506">
    <property type="term" value="P:GPI anchor biosynthetic process"/>
    <property type="evidence" value="ECO:0007669"/>
    <property type="project" value="TreeGrafter"/>
</dbReference>
<comment type="caution">
    <text evidence="7">Lacks conserved residue(s) required for the propagation of feature annotation.</text>
</comment>
<dbReference type="InterPro" id="IPR009914">
    <property type="entry name" value="DPM2"/>
</dbReference>
<sequence length="76" mass="8545">MLFVAAFVFIYYTTWALLLPFLSSSTPIQSLFPPREWAIRLPLLLLLSGITLVGLFFARVMLGEAKKKSQKAGKKV</sequence>
<gene>
    <name evidence="8" type="ORF">CI109_105968</name>
</gene>
<comment type="similarity">
    <text evidence="2 7">Belongs to the DPM2 family.</text>
</comment>
<dbReference type="EMBL" id="CP144061">
    <property type="protein sequence ID" value="WWD21482.1"/>
    <property type="molecule type" value="Genomic_DNA"/>
</dbReference>
<name>A0A5M6C2B1_9TREE</name>
<dbReference type="Proteomes" id="UP000322225">
    <property type="component" value="Chromosome 11"/>
</dbReference>
<dbReference type="PANTHER" id="PTHR15039">
    <property type="entry name" value="DOLICHOL PHOSPHATE-MANNOSE BIOSYNTHESIS REGULATORY PROTEIN"/>
    <property type="match status" value="1"/>
</dbReference>
<evidence type="ECO:0000256" key="2">
    <source>
        <dbReference type="ARBA" id="ARBA00005478"/>
    </source>
</evidence>
<protein>
    <recommendedName>
        <fullName evidence="7">Dolichol phosphate-mannose biosynthesis regulatory protein</fullName>
    </recommendedName>
</protein>
<comment type="subunit">
    <text evidence="7">Component of the dolichol-phosphate mannose (DPM) synthase complex.</text>
</comment>
<evidence type="ECO:0000313" key="9">
    <source>
        <dbReference type="Proteomes" id="UP000322225"/>
    </source>
</evidence>
<organism evidence="8 9">
    <name type="scientific">Kwoniella shandongensis</name>
    <dbReference type="NCBI Taxonomy" id="1734106"/>
    <lineage>
        <taxon>Eukaryota</taxon>
        <taxon>Fungi</taxon>
        <taxon>Dikarya</taxon>
        <taxon>Basidiomycota</taxon>
        <taxon>Agaricomycotina</taxon>
        <taxon>Tremellomycetes</taxon>
        <taxon>Tremellales</taxon>
        <taxon>Cryptococcaceae</taxon>
        <taxon>Kwoniella</taxon>
    </lineage>
</organism>
<evidence type="ECO:0000256" key="7">
    <source>
        <dbReference type="RuleBase" id="RU365084"/>
    </source>
</evidence>
<reference evidence="8" key="1">
    <citation type="submission" date="2017-08" db="EMBL/GenBank/DDBJ databases">
        <authorList>
            <person name="Cuomo C."/>
            <person name="Billmyre B."/>
            <person name="Heitman J."/>
        </authorList>
    </citation>
    <scope>NUCLEOTIDE SEQUENCE</scope>
    <source>
        <strain evidence="8">CBS 12478</strain>
    </source>
</reference>
<keyword evidence="3 7" id="KW-0812">Transmembrane</keyword>
<keyword evidence="4 7" id="KW-0256">Endoplasmic reticulum</keyword>
<dbReference type="AlphaFoldDB" id="A0A5M6C2B1"/>
<dbReference type="RefSeq" id="XP_031860653.1">
    <property type="nucleotide sequence ID" value="XM_032005141.1"/>
</dbReference>
<dbReference type="GO" id="GO:0030234">
    <property type="term" value="F:enzyme regulator activity"/>
    <property type="evidence" value="ECO:0007669"/>
    <property type="project" value="UniProtKB-UniRule"/>
</dbReference>
<evidence type="ECO:0000256" key="6">
    <source>
        <dbReference type="ARBA" id="ARBA00023136"/>
    </source>
</evidence>
<dbReference type="PANTHER" id="PTHR15039:SF11">
    <property type="entry name" value="DOLICHOL PHOSPHATE-MANNOSE BIOSYNTHESIS REGULATORY PROTEIN"/>
    <property type="match status" value="1"/>
</dbReference>
<dbReference type="GO" id="GO:0033185">
    <property type="term" value="C:dolichol-phosphate-mannose synthase complex"/>
    <property type="evidence" value="ECO:0007669"/>
    <property type="project" value="TreeGrafter"/>
</dbReference>
<keyword evidence="6 7" id="KW-0472">Membrane</keyword>
<evidence type="ECO:0000256" key="3">
    <source>
        <dbReference type="ARBA" id="ARBA00022692"/>
    </source>
</evidence>
<evidence type="ECO:0000256" key="1">
    <source>
        <dbReference type="ARBA" id="ARBA00004477"/>
    </source>
</evidence>
<comment type="pathway">
    <text evidence="7">Protein modification; protein glycosylation.</text>
</comment>
<proteinExistence type="inferred from homology"/>
<feature type="transmembrane region" description="Helical" evidence="7">
    <location>
        <begin position="41"/>
        <end position="62"/>
    </location>
</feature>